<dbReference type="AlphaFoldDB" id="A0A7W7RUV1"/>
<name>A0A7W7RUV1_9ACTN</name>
<dbReference type="Pfam" id="PF03050">
    <property type="entry name" value="DDE_Tnp_IS66"/>
    <property type="match status" value="1"/>
</dbReference>
<dbReference type="InterPro" id="IPR052344">
    <property type="entry name" value="Transposase-related"/>
</dbReference>
<accession>A0A7W7RUV1</accession>
<dbReference type="RefSeq" id="WP_184754135.1">
    <property type="nucleotide sequence ID" value="NZ_BAABEK010000039.1"/>
</dbReference>
<feature type="domain" description="Transposase IS66 central" evidence="1">
    <location>
        <begin position="8"/>
        <end position="257"/>
    </location>
</feature>
<gene>
    <name evidence="2" type="ORF">FHR32_002131</name>
</gene>
<proteinExistence type="predicted"/>
<dbReference type="InterPro" id="IPR004291">
    <property type="entry name" value="Transposase_IS66_central"/>
</dbReference>
<organism evidence="2 3">
    <name type="scientific">Streptosporangium album</name>
    <dbReference type="NCBI Taxonomy" id="47479"/>
    <lineage>
        <taxon>Bacteria</taxon>
        <taxon>Bacillati</taxon>
        <taxon>Actinomycetota</taxon>
        <taxon>Actinomycetes</taxon>
        <taxon>Streptosporangiales</taxon>
        <taxon>Streptosporangiaceae</taxon>
        <taxon>Streptosporangium</taxon>
    </lineage>
</organism>
<keyword evidence="3" id="KW-1185">Reference proteome</keyword>
<reference evidence="2 3" key="1">
    <citation type="submission" date="2020-08" db="EMBL/GenBank/DDBJ databases">
        <title>Sequencing the genomes of 1000 actinobacteria strains.</title>
        <authorList>
            <person name="Klenk H.-P."/>
        </authorList>
    </citation>
    <scope>NUCLEOTIDE SEQUENCE [LARGE SCALE GENOMIC DNA]</scope>
    <source>
        <strain evidence="2 3">DSM 43023</strain>
    </source>
</reference>
<sequence>MSVLLDAPVSAGFTGGLLPRIASRLGGFETVLKERLRAAPVLHHDETPARVAGDDDDRLLYVYTARAGKLVWFGAAAGRGHAELDAFKILPGYRGTLVRDDYAAYAKYDRDLTAVQLCCAHLLRSLRGIGDLDADDSRVQRCWTQPAAQALTDAKAAVAKARADGATALDGDVLNALRARYDTAVAWGMATNAHRDWPSGRHPGYTLAKRLQTRAPQVWRFAVDFTVPFTNNPAEQPQRMVKLQMKIGGCWRSVRTAARYCLIRSYLGSARNHGVHPLDALRAALAGTPWMPPQTA</sequence>
<dbReference type="PANTHER" id="PTHR33678">
    <property type="entry name" value="BLL1576 PROTEIN"/>
    <property type="match status" value="1"/>
</dbReference>
<dbReference type="EMBL" id="JACHJU010000001">
    <property type="protein sequence ID" value="MBB4937826.1"/>
    <property type="molecule type" value="Genomic_DNA"/>
</dbReference>
<dbReference type="PANTHER" id="PTHR33678:SF1">
    <property type="entry name" value="BLL1576 PROTEIN"/>
    <property type="match status" value="1"/>
</dbReference>
<evidence type="ECO:0000259" key="1">
    <source>
        <dbReference type="Pfam" id="PF03050"/>
    </source>
</evidence>
<comment type="caution">
    <text evidence="2">The sequence shown here is derived from an EMBL/GenBank/DDBJ whole genome shotgun (WGS) entry which is preliminary data.</text>
</comment>
<protein>
    <recommendedName>
        <fullName evidence="1">Transposase IS66 central domain-containing protein</fullName>
    </recommendedName>
</protein>
<evidence type="ECO:0000313" key="3">
    <source>
        <dbReference type="Proteomes" id="UP000534286"/>
    </source>
</evidence>
<dbReference type="Proteomes" id="UP000534286">
    <property type="component" value="Unassembled WGS sequence"/>
</dbReference>
<evidence type="ECO:0000313" key="2">
    <source>
        <dbReference type="EMBL" id="MBB4937826.1"/>
    </source>
</evidence>